<dbReference type="PROSITE" id="PS50089">
    <property type="entry name" value="ZF_RING_2"/>
    <property type="match status" value="1"/>
</dbReference>
<dbReference type="InterPro" id="IPR013083">
    <property type="entry name" value="Znf_RING/FYVE/PHD"/>
</dbReference>
<keyword evidence="1" id="KW-0472">Membrane</keyword>
<evidence type="ECO:0000259" key="2">
    <source>
        <dbReference type="PROSITE" id="PS50089"/>
    </source>
</evidence>
<dbReference type="EMBL" id="MN740626">
    <property type="protein sequence ID" value="QHS79099.1"/>
    <property type="molecule type" value="Genomic_DNA"/>
</dbReference>
<protein>
    <recommendedName>
        <fullName evidence="2">RING-type domain-containing protein</fullName>
    </recommendedName>
</protein>
<dbReference type="Pfam" id="PF13920">
    <property type="entry name" value="zf-C3HC4_3"/>
    <property type="match status" value="1"/>
</dbReference>
<feature type="domain" description="RING-type" evidence="2">
    <location>
        <begin position="4"/>
        <end position="38"/>
    </location>
</feature>
<feature type="transmembrane region" description="Helical" evidence="1">
    <location>
        <begin position="58"/>
        <end position="76"/>
    </location>
</feature>
<proteinExistence type="predicted"/>
<keyword evidence="1" id="KW-0812">Transmembrane</keyword>
<name>A0A6C0AH43_9ZZZZ</name>
<keyword evidence="1" id="KW-1133">Transmembrane helix</keyword>
<dbReference type="Gene3D" id="3.30.40.10">
    <property type="entry name" value="Zinc/RING finger domain, C3HC4 (zinc finger)"/>
    <property type="match status" value="1"/>
</dbReference>
<sequence>MEECLICFDETTDFVFFPCAHKVCSGCHKRIIRCPICNYVFDPEIQIVQRVQIVRKSACSRICAFFVLMFVSYGVYHSLRQSP</sequence>
<dbReference type="AlphaFoldDB" id="A0A6C0AH43"/>
<dbReference type="SUPFAM" id="SSF57850">
    <property type="entry name" value="RING/U-box"/>
    <property type="match status" value="1"/>
</dbReference>
<dbReference type="InterPro" id="IPR001841">
    <property type="entry name" value="Znf_RING"/>
</dbReference>
<accession>A0A6C0AH43</accession>
<evidence type="ECO:0000256" key="1">
    <source>
        <dbReference type="SAM" id="Phobius"/>
    </source>
</evidence>
<reference evidence="3" key="1">
    <citation type="journal article" date="2020" name="Nature">
        <title>Giant virus diversity and host interactions through global metagenomics.</title>
        <authorList>
            <person name="Schulz F."/>
            <person name="Roux S."/>
            <person name="Paez-Espino D."/>
            <person name="Jungbluth S."/>
            <person name="Walsh D.A."/>
            <person name="Denef V.J."/>
            <person name="McMahon K.D."/>
            <person name="Konstantinidis K.T."/>
            <person name="Eloe-Fadrosh E.A."/>
            <person name="Kyrpides N.C."/>
            <person name="Woyke T."/>
        </authorList>
    </citation>
    <scope>NUCLEOTIDE SEQUENCE</scope>
    <source>
        <strain evidence="3">GVMAG-S-1035118-87</strain>
    </source>
</reference>
<evidence type="ECO:0000313" key="3">
    <source>
        <dbReference type="EMBL" id="QHS79099.1"/>
    </source>
</evidence>
<organism evidence="3">
    <name type="scientific">viral metagenome</name>
    <dbReference type="NCBI Taxonomy" id="1070528"/>
    <lineage>
        <taxon>unclassified sequences</taxon>
        <taxon>metagenomes</taxon>
        <taxon>organismal metagenomes</taxon>
    </lineage>
</organism>